<dbReference type="RefSeq" id="WP_097443601.1">
    <property type="nucleotide sequence ID" value="NZ_NBWU01000008.1"/>
</dbReference>
<proteinExistence type="predicted"/>
<gene>
    <name evidence="1" type="ORF">B7P33_17920</name>
</gene>
<dbReference type="AlphaFoldDB" id="A0A2A4G3F9"/>
<reference evidence="1 2" key="1">
    <citation type="submission" date="2017-04" db="EMBL/GenBank/DDBJ databases">
        <title>A new member of the family Flavobacteriaceae isolated from ascidians.</title>
        <authorList>
            <person name="Chen L."/>
        </authorList>
    </citation>
    <scope>NUCLEOTIDE SEQUENCE [LARGE SCALE GENOMIC DNA]</scope>
    <source>
        <strain evidence="1 2">HQA918</strain>
    </source>
</reference>
<name>A0A2A4G3F9_9FLAO</name>
<accession>A0A2A4G3F9</accession>
<organism evidence="1 2">
    <name type="scientific">Sediminicola luteus</name>
    <dbReference type="NCBI Taxonomy" id="319238"/>
    <lineage>
        <taxon>Bacteria</taxon>
        <taxon>Pseudomonadati</taxon>
        <taxon>Bacteroidota</taxon>
        <taxon>Flavobacteriia</taxon>
        <taxon>Flavobacteriales</taxon>
        <taxon>Flavobacteriaceae</taxon>
        <taxon>Sediminicola</taxon>
    </lineage>
</organism>
<keyword evidence="2" id="KW-1185">Reference proteome</keyword>
<comment type="caution">
    <text evidence="1">The sequence shown here is derived from an EMBL/GenBank/DDBJ whole genome shotgun (WGS) entry which is preliminary data.</text>
</comment>
<evidence type="ECO:0000313" key="2">
    <source>
        <dbReference type="Proteomes" id="UP000219559"/>
    </source>
</evidence>
<protein>
    <submittedName>
        <fullName evidence="1">Uncharacterized protein</fullName>
    </submittedName>
</protein>
<sequence>MRDSLLIQFKNRHRKILKDFTESNKYQIQQLCPKFVVDFHSCQHGMTDTIMAKSRSLAHKFIKTNRISDPNTIRAIYMGARLNLSECLEDFQRNCDKLFQNEFAAQLIITNGTPTMGQTKTF</sequence>
<dbReference type="Proteomes" id="UP000219559">
    <property type="component" value="Unassembled WGS sequence"/>
</dbReference>
<evidence type="ECO:0000313" key="1">
    <source>
        <dbReference type="EMBL" id="PCE62514.1"/>
    </source>
</evidence>
<dbReference type="EMBL" id="NBWU01000008">
    <property type="protein sequence ID" value="PCE62514.1"/>
    <property type="molecule type" value="Genomic_DNA"/>
</dbReference>